<feature type="binding site" evidence="9">
    <location>
        <position position="249"/>
    </location>
    <ligand>
        <name>K(+)</name>
        <dbReference type="ChEBI" id="CHEBI:29103"/>
    </ligand>
</feature>
<dbReference type="RefSeq" id="WP_138156771.1">
    <property type="nucleotide sequence ID" value="NZ_CP039381.1"/>
</dbReference>
<dbReference type="Pfam" id="PF10396">
    <property type="entry name" value="TrmE_N"/>
    <property type="match status" value="1"/>
</dbReference>
<evidence type="ECO:0000256" key="9">
    <source>
        <dbReference type="HAMAP-Rule" id="MF_00379"/>
    </source>
</evidence>
<keyword evidence="6 9" id="KW-0460">Magnesium</keyword>
<evidence type="ECO:0000256" key="6">
    <source>
        <dbReference type="ARBA" id="ARBA00022842"/>
    </source>
</evidence>
<dbReference type="HAMAP" id="MF_00379">
    <property type="entry name" value="GTPase_MnmE"/>
    <property type="match status" value="1"/>
</dbReference>
<name>A0A4P8XVK9_9FIRM</name>
<dbReference type="InterPro" id="IPR027368">
    <property type="entry name" value="MnmE_dom2"/>
</dbReference>
<dbReference type="Gene3D" id="1.20.120.430">
    <property type="entry name" value="tRNA modification GTPase MnmE domain 2"/>
    <property type="match status" value="1"/>
</dbReference>
<dbReference type="PANTHER" id="PTHR42714">
    <property type="entry name" value="TRNA MODIFICATION GTPASE GTPBP3"/>
    <property type="match status" value="1"/>
</dbReference>
<dbReference type="GO" id="GO:0030488">
    <property type="term" value="P:tRNA methylation"/>
    <property type="evidence" value="ECO:0007669"/>
    <property type="project" value="TreeGrafter"/>
</dbReference>
<dbReference type="AlphaFoldDB" id="A0A4P8XVK9"/>
<dbReference type="Pfam" id="PF01926">
    <property type="entry name" value="MMR_HSR1"/>
    <property type="match status" value="1"/>
</dbReference>
<dbReference type="InterPro" id="IPR031168">
    <property type="entry name" value="G_TrmE"/>
</dbReference>
<evidence type="ECO:0000259" key="11">
    <source>
        <dbReference type="PROSITE" id="PS51709"/>
    </source>
</evidence>
<dbReference type="GO" id="GO:0002098">
    <property type="term" value="P:tRNA wobble uridine modification"/>
    <property type="evidence" value="ECO:0007669"/>
    <property type="project" value="TreeGrafter"/>
</dbReference>
<comment type="function">
    <text evidence="9">Exhibits a very high intrinsic GTPase hydrolysis rate. Involved in the addition of a carboxymethylaminomethyl (cmnm) group at the wobble position (U34) of certain tRNAs, forming tRNA-cmnm(5)s(2)U34.</text>
</comment>
<comment type="similarity">
    <text evidence="1 9 10">Belongs to the TRAFAC class TrmE-Era-EngA-EngB-Septin-like GTPase superfamily. TrmE GTPase family.</text>
</comment>
<keyword evidence="2 9" id="KW-0819">tRNA processing</keyword>
<dbReference type="InterPro" id="IPR006073">
    <property type="entry name" value="GTP-bd"/>
</dbReference>
<keyword evidence="9" id="KW-0963">Cytoplasm</keyword>
<feature type="domain" description="TrmE-type G" evidence="11">
    <location>
        <begin position="218"/>
        <end position="375"/>
    </location>
</feature>
<comment type="caution">
    <text evidence="9">Lacks conserved residue(s) required for the propagation of feature annotation.</text>
</comment>
<sequence>MSTIAAISTAQGQGGIGVIRVSGEDSFTIVDKIFKSVSGKKIMDIKGYTALFGHIYNNEEVLDEAVVLKYVAPKSFTGENVVEISCHGGMYITKEVLNAVIMSGASLAEPGEFTKRAYLNGKMDLTEAESVMDIISAKSKSAARAALFVKDGALFKKSQQVKQLLLDKAAHLSAWADYPEEDIPEVSEDSIIEAIEESISILEKLLSTYDMGQVVKEGIDTVIAGRPNAGKSTLMNLLVGREKSIVTNIAGTTRDVVEDTVLVGNVMLKLSDTAGIRDTDNEIEKIGVQKTFDKINGAGLVIALFDNNEELNTEDIDLINKIKDMPCIAVINKIDLDDKVDKKYITDNIENVVYISAKQQDNIDELKSMIEKIAGTEDFDPSAGIIANERQRNAIRNAVNSLYEAKESLAMGMTMDAITVSLQETIDYLLELTGEKAGEEIVDSVFHNFCVGK</sequence>
<feature type="binding site" evidence="9">
    <location>
        <position position="253"/>
    </location>
    <ligand>
        <name>Mg(2+)</name>
        <dbReference type="ChEBI" id="CHEBI:18420"/>
    </ligand>
</feature>
<comment type="cofactor">
    <cofactor evidence="9">
        <name>K(+)</name>
        <dbReference type="ChEBI" id="CHEBI:29103"/>
    </cofactor>
    <text evidence="9">Binds 1 potassium ion per subunit.</text>
</comment>
<dbReference type="KEGG" id="ruj:E5Z56_04780"/>
<dbReference type="FunFam" id="3.30.1360.120:FF:000003">
    <property type="entry name" value="tRNA modification GTPase MnmE"/>
    <property type="match status" value="1"/>
</dbReference>
<evidence type="ECO:0000256" key="2">
    <source>
        <dbReference type="ARBA" id="ARBA00022694"/>
    </source>
</evidence>
<evidence type="ECO:0000256" key="8">
    <source>
        <dbReference type="ARBA" id="ARBA00023134"/>
    </source>
</evidence>
<dbReference type="GO" id="GO:0042802">
    <property type="term" value="F:identical protein binding"/>
    <property type="evidence" value="ECO:0007669"/>
    <property type="project" value="UniProtKB-ARBA"/>
</dbReference>
<proteinExistence type="inferred from homology"/>
<evidence type="ECO:0000256" key="5">
    <source>
        <dbReference type="ARBA" id="ARBA00022801"/>
    </source>
</evidence>
<keyword evidence="13" id="KW-1185">Reference proteome</keyword>
<reference evidence="12 13" key="1">
    <citation type="submission" date="2019-04" db="EMBL/GenBank/DDBJ databases">
        <authorList>
            <person name="Embree M."/>
            <person name="Gaffney J.R."/>
        </authorList>
    </citation>
    <scope>NUCLEOTIDE SEQUENCE [LARGE SCALE GENOMIC DNA]</scope>
    <source>
        <strain evidence="12 13">JE7A12</strain>
    </source>
</reference>
<dbReference type="InterPro" id="IPR004520">
    <property type="entry name" value="GTPase_MnmE"/>
</dbReference>
<dbReference type="Pfam" id="PF12631">
    <property type="entry name" value="MnmE_helical"/>
    <property type="match status" value="1"/>
</dbReference>
<feature type="binding site" evidence="9">
    <location>
        <position position="83"/>
    </location>
    <ligand>
        <name>(6S)-5-formyl-5,6,7,8-tetrahydrofolate</name>
        <dbReference type="ChEBI" id="CHEBI:57457"/>
    </ligand>
</feature>
<feature type="binding site" evidence="9">
    <location>
        <begin position="228"/>
        <end position="233"/>
    </location>
    <ligand>
        <name>GTP</name>
        <dbReference type="ChEBI" id="CHEBI:37565"/>
    </ligand>
</feature>
<evidence type="ECO:0000256" key="7">
    <source>
        <dbReference type="ARBA" id="ARBA00022958"/>
    </source>
</evidence>
<dbReference type="CDD" id="cd04164">
    <property type="entry name" value="trmE"/>
    <property type="match status" value="1"/>
</dbReference>
<keyword evidence="4 9" id="KW-0547">Nucleotide-binding</keyword>
<feature type="binding site" evidence="9">
    <location>
        <begin position="247"/>
        <end position="253"/>
    </location>
    <ligand>
        <name>GTP</name>
        <dbReference type="ChEBI" id="CHEBI:37565"/>
    </ligand>
</feature>
<dbReference type="NCBIfam" id="TIGR00231">
    <property type="entry name" value="small_GTP"/>
    <property type="match status" value="1"/>
</dbReference>
<dbReference type="InterPro" id="IPR018948">
    <property type="entry name" value="GTP-bd_TrmE_N"/>
</dbReference>
<keyword evidence="8 9" id="KW-0342">GTP-binding</keyword>
<keyword evidence="7 9" id="KW-0630">Potassium</keyword>
<gene>
    <name evidence="9 12" type="primary">mnmE</name>
    <name evidence="9" type="synonym">trmE</name>
    <name evidence="12" type="ORF">E5Z56_04780</name>
</gene>
<keyword evidence="3 9" id="KW-0479">Metal-binding</keyword>
<dbReference type="Gene3D" id="3.30.1360.120">
    <property type="entry name" value="Probable tRNA modification gtpase trme, domain 1"/>
    <property type="match status" value="1"/>
</dbReference>
<dbReference type="GO" id="GO:0046872">
    <property type="term" value="F:metal ion binding"/>
    <property type="evidence" value="ECO:0007669"/>
    <property type="project" value="UniProtKB-KW"/>
</dbReference>
<dbReference type="GO" id="GO:0003924">
    <property type="term" value="F:GTPase activity"/>
    <property type="evidence" value="ECO:0007669"/>
    <property type="project" value="UniProtKB-UniRule"/>
</dbReference>
<dbReference type="NCBIfam" id="TIGR00450">
    <property type="entry name" value="mnmE_trmE_thdF"/>
    <property type="match status" value="1"/>
</dbReference>
<feature type="binding site" evidence="9">
    <location>
        <position position="122"/>
    </location>
    <ligand>
        <name>(6S)-5-formyl-5,6,7,8-tetrahydrofolate</name>
        <dbReference type="ChEBI" id="CHEBI:57457"/>
    </ligand>
</feature>
<dbReference type="GO" id="GO:0005829">
    <property type="term" value="C:cytosol"/>
    <property type="evidence" value="ECO:0007669"/>
    <property type="project" value="TreeGrafter"/>
</dbReference>
<dbReference type="EMBL" id="CP039381">
    <property type="protein sequence ID" value="QCT06722.1"/>
    <property type="molecule type" value="Genomic_DNA"/>
</dbReference>
<accession>A0A4P8XVK9</accession>
<evidence type="ECO:0000313" key="13">
    <source>
        <dbReference type="Proteomes" id="UP000301475"/>
    </source>
</evidence>
<evidence type="ECO:0000256" key="1">
    <source>
        <dbReference type="ARBA" id="ARBA00011043"/>
    </source>
</evidence>
<dbReference type="InterPro" id="IPR027417">
    <property type="entry name" value="P-loop_NTPase"/>
</dbReference>
<dbReference type="InterPro" id="IPR005225">
    <property type="entry name" value="Small_GTP-bd"/>
</dbReference>
<feature type="binding site" evidence="9">
    <location>
        <position position="252"/>
    </location>
    <ligand>
        <name>K(+)</name>
        <dbReference type="ChEBI" id="CHEBI:29103"/>
    </ligand>
</feature>
<feature type="binding site" evidence="9">
    <location>
        <position position="247"/>
    </location>
    <ligand>
        <name>K(+)</name>
        <dbReference type="ChEBI" id="CHEBI:29103"/>
    </ligand>
</feature>
<dbReference type="PROSITE" id="PS51709">
    <property type="entry name" value="G_TRME"/>
    <property type="match status" value="1"/>
</dbReference>
<dbReference type="EC" id="3.6.-.-" evidence="9"/>
<dbReference type="GO" id="GO:0005525">
    <property type="term" value="F:GTP binding"/>
    <property type="evidence" value="ECO:0007669"/>
    <property type="project" value="UniProtKB-UniRule"/>
</dbReference>
<organism evidence="12 13">
    <name type="scientific">Ruminococcus bovis</name>
    <dbReference type="NCBI Taxonomy" id="2564099"/>
    <lineage>
        <taxon>Bacteria</taxon>
        <taxon>Bacillati</taxon>
        <taxon>Bacillota</taxon>
        <taxon>Clostridia</taxon>
        <taxon>Eubacteriales</taxon>
        <taxon>Oscillospiraceae</taxon>
        <taxon>Ruminococcus</taxon>
    </lineage>
</organism>
<dbReference type="InterPro" id="IPR027266">
    <property type="entry name" value="TrmE/GcvT-like"/>
</dbReference>
<evidence type="ECO:0000256" key="10">
    <source>
        <dbReference type="RuleBase" id="RU003313"/>
    </source>
</evidence>
<dbReference type="Gene3D" id="3.40.50.300">
    <property type="entry name" value="P-loop containing nucleotide triphosphate hydrolases"/>
    <property type="match status" value="1"/>
</dbReference>
<evidence type="ECO:0000256" key="4">
    <source>
        <dbReference type="ARBA" id="ARBA00022741"/>
    </source>
</evidence>
<protein>
    <recommendedName>
        <fullName evidence="9">tRNA modification GTPase MnmE</fullName>
        <ecNumber evidence="9">3.6.-.-</ecNumber>
    </recommendedName>
</protein>
<feature type="binding site" evidence="9">
    <location>
        <position position="453"/>
    </location>
    <ligand>
        <name>(6S)-5-formyl-5,6,7,8-tetrahydrofolate</name>
        <dbReference type="ChEBI" id="CHEBI:57457"/>
    </ligand>
</feature>
<feature type="binding site" evidence="9">
    <location>
        <begin position="272"/>
        <end position="275"/>
    </location>
    <ligand>
        <name>GTP</name>
        <dbReference type="ChEBI" id="CHEBI:37565"/>
    </ligand>
</feature>
<comment type="subunit">
    <text evidence="9">Homodimer. Heterotetramer of two MnmE and two MnmG subunits.</text>
</comment>
<dbReference type="PANTHER" id="PTHR42714:SF2">
    <property type="entry name" value="TRNA MODIFICATION GTPASE GTPBP3, MITOCHONDRIAL"/>
    <property type="match status" value="1"/>
</dbReference>
<comment type="subcellular location">
    <subcellularLocation>
        <location evidence="9">Cytoplasm</location>
    </subcellularLocation>
</comment>
<dbReference type="InterPro" id="IPR025867">
    <property type="entry name" value="MnmE_helical"/>
</dbReference>
<dbReference type="Proteomes" id="UP000301475">
    <property type="component" value="Chromosome"/>
</dbReference>
<feature type="binding site" evidence="9">
    <location>
        <position position="232"/>
    </location>
    <ligand>
        <name>Mg(2+)</name>
        <dbReference type="ChEBI" id="CHEBI:18420"/>
    </ligand>
</feature>
<evidence type="ECO:0000313" key="12">
    <source>
        <dbReference type="EMBL" id="QCT06722.1"/>
    </source>
</evidence>
<keyword evidence="5 9" id="KW-0378">Hydrolase</keyword>
<dbReference type="SUPFAM" id="SSF52540">
    <property type="entry name" value="P-loop containing nucleoside triphosphate hydrolases"/>
    <property type="match status" value="1"/>
</dbReference>
<dbReference type="OrthoDB" id="9805918at2"/>
<dbReference type="CDD" id="cd14858">
    <property type="entry name" value="TrmE_N"/>
    <property type="match status" value="1"/>
</dbReference>
<feature type="binding site" evidence="9">
    <location>
        <position position="20"/>
    </location>
    <ligand>
        <name>(6S)-5-formyl-5,6,7,8-tetrahydrofolate</name>
        <dbReference type="ChEBI" id="CHEBI:57457"/>
    </ligand>
</feature>
<evidence type="ECO:0000256" key="3">
    <source>
        <dbReference type="ARBA" id="ARBA00022723"/>
    </source>
</evidence>
<feature type="binding site" evidence="9">
    <location>
        <position position="228"/>
    </location>
    <ligand>
        <name>K(+)</name>
        <dbReference type="ChEBI" id="CHEBI:29103"/>
    </ligand>
</feature>